<dbReference type="PROSITE" id="PS01031">
    <property type="entry name" value="SHSP"/>
    <property type="match status" value="1"/>
</dbReference>
<evidence type="ECO:0000259" key="1">
    <source>
        <dbReference type="PROSITE" id="PS01031"/>
    </source>
</evidence>
<dbReference type="InterPro" id="IPR008978">
    <property type="entry name" value="HSP20-like_chaperone"/>
</dbReference>
<name>A0A381TDS8_9ZZZZ</name>
<evidence type="ECO:0000259" key="2">
    <source>
        <dbReference type="PROSITE" id="PS51203"/>
    </source>
</evidence>
<dbReference type="EMBL" id="UINC01004138">
    <property type="protein sequence ID" value="SVA12093.1"/>
    <property type="molecule type" value="Genomic_DNA"/>
</dbReference>
<dbReference type="InterPro" id="IPR031107">
    <property type="entry name" value="Small_HSP"/>
</dbReference>
<dbReference type="Pfam" id="PF00011">
    <property type="entry name" value="HSP20"/>
    <property type="match status" value="1"/>
</dbReference>
<accession>A0A381TDS8</accession>
<protein>
    <submittedName>
        <fullName evidence="3">Uncharacterized protein</fullName>
    </submittedName>
</protein>
<organism evidence="3">
    <name type="scientific">marine metagenome</name>
    <dbReference type="NCBI Taxonomy" id="408172"/>
    <lineage>
        <taxon>unclassified sequences</taxon>
        <taxon>metagenomes</taxon>
        <taxon>ecological metagenomes</taxon>
    </lineage>
</organism>
<sequence length="147" mass="16433">MTLVKWTPKRNMFNVFDDVEKMVNQAFGHSIRGTEVTSQLQPLLDVYETDSTIEVSVDLPGVEKKDVEVNVSNGLLTISGERKNTAGDCAEGRIWQETSFGTFKRSFELTDAVVEDKIKAQFKNGVLKISLPKAEEIKPTVRKIAVN</sequence>
<dbReference type="InterPro" id="IPR002068">
    <property type="entry name" value="A-crystallin/Hsp20_dom"/>
</dbReference>
<gene>
    <name evidence="3" type="ORF">METZ01_LOCUS64947</name>
</gene>
<dbReference type="PANTHER" id="PTHR11527">
    <property type="entry name" value="HEAT-SHOCK PROTEIN 20 FAMILY MEMBER"/>
    <property type="match status" value="1"/>
</dbReference>
<proteinExistence type="predicted"/>
<dbReference type="AlphaFoldDB" id="A0A381TDS8"/>
<dbReference type="PROSITE" id="PS51203">
    <property type="entry name" value="CS"/>
    <property type="match status" value="1"/>
</dbReference>
<dbReference type="InterPro" id="IPR007052">
    <property type="entry name" value="CS_dom"/>
</dbReference>
<dbReference type="Gene3D" id="2.60.40.790">
    <property type="match status" value="1"/>
</dbReference>
<dbReference type="CDD" id="cd06464">
    <property type="entry name" value="ACD_sHsps-like"/>
    <property type="match status" value="1"/>
</dbReference>
<feature type="domain" description="CS" evidence="2">
    <location>
        <begin position="39"/>
        <end position="142"/>
    </location>
</feature>
<feature type="domain" description="SHSP" evidence="1">
    <location>
        <begin position="35"/>
        <end position="147"/>
    </location>
</feature>
<dbReference type="SUPFAM" id="SSF49764">
    <property type="entry name" value="HSP20-like chaperones"/>
    <property type="match status" value="1"/>
</dbReference>
<reference evidence="3" key="1">
    <citation type="submission" date="2018-05" db="EMBL/GenBank/DDBJ databases">
        <authorList>
            <person name="Lanie J.A."/>
            <person name="Ng W.-L."/>
            <person name="Kazmierczak K.M."/>
            <person name="Andrzejewski T.M."/>
            <person name="Davidsen T.M."/>
            <person name="Wayne K.J."/>
            <person name="Tettelin H."/>
            <person name="Glass J.I."/>
            <person name="Rusch D."/>
            <person name="Podicherti R."/>
            <person name="Tsui H.-C.T."/>
            <person name="Winkler M.E."/>
        </authorList>
    </citation>
    <scope>NUCLEOTIDE SEQUENCE</scope>
</reference>
<evidence type="ECO:0000313" key="3">
    <source>
        <dbReference type="EMBL" id="SVA12093.1"/>
    </source>
</evidence>